<dbReference type="PANTHER" id="PTHR42711">
    <property type="entry name" value="ABC TRANSPORTER ATP-BINDING PROTEIN"/>
    <property type="match status" value="1"/>
</dbReference>
<keyword evidence="7" id="KW-1185">Reference proteome</keyword>
<dbReference type="InterPro" id="IPR010982">
    <property type="entry name" value="Lambda_DNA-bd_dom_sf"/>
</dbReference>
<keyword evidence="2" id="KW-0547">Nucleotide-binding</keyword>
<dbReference type="InterPro" id="IPR050763">
    <property type="entry name" value="ABC_transporter_ATP-binding"/>
</dbReference>
<keyword evidence="6" id="KW-0238">DNA-binding</keyword>
<dbReference type="Proteomes" id="UP000051166">
    <property type="component" value="Unassembled WGS sequence"/>
</dbReference>
<sequence length="297" mass="33661">MQNVFKQQLITLRRRKQLSQTALARKLYVSRQSISKWENGDAEPGIDKLVALAEIFGVTLDFLILDTEKPTDVILKIRNLKKAFTTPVLRGINLNLYGRERIALLGSNGAGKSTLAKIIYGKLKPDSGQIESFISNKDDLRVMPQENILIEDLKLAEHVQLTARLNKVYSPAFVTQMIKKFKLDKQSATSVSKLSGGQKRKLALLLSLLKPSKLLILDEPTVGMDLDAIDFFWNYLDHVSGSVLTITHDFNQIDQYFSRVLLLKNGKIAQDVSIDKIHSHNQTIEQWYRHFNATEAQ</sequence>
<evidence type="ECO:0000313" key="6">
    <source>
        <dbReference type="EMBL" id="KRM00033.1"/>
    </source>
</evidence>
<dbReference type="SMART" id="SM00530">
    <property type="entry name" value="HTH_XRE"/>
    <property type="match status" value="1"/>
</dbReference>
<comment type="caution">
    <text evidence="6">The sequence shown here is derived from an EMBL/GenBank/DDBJ whole genome shotgun (WGS) entry which is preliminary data.</text>
</comment>
<evidence type="ECO:0000259" key="5">
    <source>
        <dbReference type="PROSITE" id="PS50943"/>
    </source>
</evidence>
<dbReference type="InterPro" id="IPR017871">
    <property type="entry name" value="ABC_transporter-like_CS"/>
</dbReference>
<accession>A0A0R1V388</accession>
<name>A0A0R1V388_9LACO</name>
<dbReference type="InterPro" id="IPR001387">
    <property type="entry name" value="Cro/C1-type_HTH"/>
</dbReference>
<dbReference type="SUPFAM" id="SSF52540">
    <property type="entry name" value="P-loop containing nucleoside triphosphate hydrolases"/>
    <property type="match status" value="1"/>
</dbReference>
<dbReference type="AlphaFoldDB" id="A0A0R1V388"/>
<keyword evidence="1" id="KW-0813">Transport</keyword>
<dbReference type="PATRIC" id="fig|1423801.4.peg.2321"/>
<dbReference type="RefSeq" id="WP_054757646.1">
    <property type="nucleotide sequence ID" value="NZ_AZFQ01000016.1"/>
</dbReference>
<dbReference type="InterPro" id="IPR003439">
    <property type="entry name" value="ABC_transporter-like_ATP-bd"/>
</dbReference>
<proteinExistence type="predicted"/>
<dbReference type="Gene3D" id="3.40.50.300">
    <property type="entry name" value="P-loop containing nucleotide triphosphate hydrolases"/>
    <property type="match status" value="1"/>
</dbReference>
<feature type="domain" description="HTH cro/C1-type" evidence="5">
    <location>
        <begin position="9"/>
        <end position="63"/>
    </location>
</feature>
<dbReference type="EMBL" id="AZFQ01000016">
    <property type="protein sequence ID" value="KRM00033.1"/>
    <property type="molecule type" value="Genomic_DNA"/>
</dbReference>
<dbReference type="PANTHER" id="PTHR42711:SF17">
    <property type="entry name" value="ABC TRANSPORTER ATP-BINDING PROTEIN"/>
    <property type="match status" value="1"/>
</dbReference>
<protein>
    <submittedName>
        <fullName evidence="6">XRE-family DNA-binding domain-containing protein</fullName>
    </submittedName>
</protein>
<dbReference type="PROSITE" id="PS50943">
    <property type="entry name" value="HTH_CROC1"/>
    <property type="match status" value="1"/>
</dbReference>
<dbReference type="PROSITE" id="PS50893">
    <property type="entry name" value="ABC_TRANSPORTER_2"/>
    <property type="match status" value="1"/>
</dbReference>
<keyword evidence="3" id="KW-0067">ATP-binding</keyword>
<dbReference type="OrthoDB" id="9805856at2"/>
<evidence type="ECO:0000256" key="2">
    <source>
        <dbReference type="ARBA" id="ARBA00022741"/>
    </source>
</evidence>
<dbReference type="GO" id="GO:0016887">
    <property type="term" value="F:ATP hydrolysis activity"/>
    <property type="evidence" value="ECO:0007669"/>
    <property type="project" value="InterPro"/>
</dbReference>
<dbReference type="GO" id="GO:0005524">
    <property type="term" value="F:ATP binding"/>
    <property type="evidence" value="ECO:0007669"/>
    <property type="project" value="UniProtKB-KW"/>
</dbReference>
<reference evidence="6 7" key="1">
    <citation type="journal article" date="2015" name="Genome Announc.">
        <title>Expanding the biotechnology potential of lactobacilli through comparative genomics of 213 strains and associated genera.</title>
        <authorList>
            <person name="Sun Z."/>
            <person name="Harris H.M."/>
            <person name="McCann A."/>
            <person name="Guo C."/>
            <person name="Argimon S."/>
            <person name="Zhang W."/>
            <person name="Yang X."/>
            <person name="Jeffery I.B."/>
            <person name="Cooney J.C."/>
            <person name="Kagawa T.F."/>
            <person name="Liu W."/>
            <person name="Song Y."/>
            <person name="Salvetti E."/>
            <person name="Wrobel A."/>
            <person name="Rasinkangas P."/>
            <person name="Parkhill J."/>
            <person name="Rea M.C."/>
            <person name="O'Sullivan O."/>
            <person name="Ritari J."/>
            <person name="Douillard F.P."/>
            <person name="Paul Ross R."/>
            <person name="Yang R."/>
            <person name="Briner A.E."/>
            <person name="Felis G.E."/>
            <person name="de Vos W.M."/>
            <person name="Barrangou R."/>
            <person name="Klaenhammer T.R."/>
            <person name="Caufield P.W."/>
            <person name="Cui Y."/>
            <person name="Zhang H."/>
            <person name="O'Toole P.W."/>
        </authorList>
    </citation>
    <scope>NUCLEOTIDE SEQUENCE [LARGE SCALE GENOMIC DNA]</scope>
    <source>
        <strain evidence="6 7">DSM 16230</strain>
    </source>
</reference>
<dbReference type="GeneID" id="98307227"/>
<dbReference type="SUPFAM" id="SSF47413">
    <property type="entry name" value="lambda repressor-like DNA-binding domains"/>
    <property type="match status" value="1"/>
</dbReference>
<dbReference type="Gene3D" id="1.10.260.40">
    <property type="entry name" value="lambda repressor-like DNA-binding domains"/>
    <property type="match status" value="1"/>
</dbReference>
<dbReference type="SMART" id="SM00382">
    <property type="entry name" value="AAA"/>
    <property type="match status" value="1"/>
</dbReference>
<organism evidence="6 7">
    <name type="scientific">Liquorilactobacillus satsumensis DSM 16230 = JCM 12392</name>
    <dbReference type="NCBI Taxonomy" id="1423801"/>
    <lineage>
        <taxon>Bacteria</taxon>
        <taxon>Bacillati</taxon>
        <taxon>Bacillota</taxon>
        <taxon>Bacilli</taxon>
        <taxon>Lactobacillales</taxon>
        <taxon>Lactobacillaceae</taxon>
        <taxon>Liquorilactobacillus</taxon>
    </lineage>
</organism>
<dbReference type="STRING" id="1423801.FD50_GL002272"/>
<gene>
    <name evidence="6" type="ORF">FD50_GL002272</name>
</gene>
<dbReference type="InterPro" id="IPR027417">
    <property type="entry name" value="P-loop_NTPase"/>
</dbReference>
<evidence type="ECO:0000313" key="7">
    <source>
        <dbReference type="Proteomes" id="UP000051166"/>
    </source>
</evidence>
<dbReference type="CDD" id="cd00093">
    <property type="entry name" value="HTH_XRE"/>
    <property type="match status" value="1"/>
</dbReference>
<dbReference type="GO" id="GO:0003677">
    <property type="term" value="F:DNA binding"/>
    <property type="evidence" value="ECO:0007669"/>
    <property type="project" value="UniProtKB-KW"/>
</dbReference>
<dbReference type="Pfam" id="PF00005">
    <property type="entry name" value="ABC_tran"/>
    <property type="match status" value="1"/>
</dbReference>
<dbReference type="InterPro" id="IPR003593">
    <property type="entry name" value="AAA+_ATPase"/>
</dbReference>
<evidence type="ECO:0000256" key="1">
    <source>
        <dbReference type="ARBA" id="ARBA00022448"/>
    </source>
</evidence>
<dbReference type="PROSITE" id="PS00211">
    <property type="entry name" value="ABC_TRANSPORTER_1"/>
    <property type="match status" value="1"/>
</dbReference>
<evidence type="ECO:0000256" key="3">
    <source>
        <dbReference type="ARBA" id="ARBA00022840"/>
    </source>
</evidence>
<evidence type="ECO:0000259" key="4">
    <source>
        <dbReference type="PROSITE" id="PS50893"/>
    </source>
</evidence>
<feature type="domain" description="ABC transporter" evidence="4">
    <location>
        <begin position="68"/>
        <end position="290"/>
    </location>
</feature>
<dbReference type="Pfam" id="PF01381">
    <property type="entry name" value="HTH_3"/>
    <property type="match status" value="1"/>
</dbReference>